<dbReference type="PANTHER" id="PTHR43884:SF12">
    <property type="entry name" value="ISOVALERYL-COA DEHYDROGENASE, MITOCHONDRIAL-RELATED"/>
    <property type="match status" value="1"/>
</dbReference>
<dbReference type="PANTHER" id="PTHR43884">
    <property type="entry name" value="ACYL-COA DEHYDROGENASE"/>
    <property type="match status" value="1"/>
</dbReference>
<name>A0A1H2GP30_9ACTN</name>
<evidence type="ECO:0000259" key="2">
    <source>
        <dbReference type="Pfam" id="PF08028"/>
    </source>
</evidence>
<dbReference type="SUPFAM" id="SSF56645">
    <property type="entry name" value="Acyl-CoA dehydrogenase NM domain-like"/>
    <property type="match status" value="1"/>
</dbReference>
<dbReference type="Gene3D" id="2.40.110.10">
    <property type="entry name" value="Butyryl-CoA Dehydrogenase, subunit A, domain 2"/>
    <property type="match status" value="1"/>
</dbReference>
<dbReference type="AlphaFoldDB" id="A0A1H2GP30"/>
<organism evidence="3 4">
    <name type="scientific">Gordonia westfalica</name>
    <dbReference type="NCBI Taxonomy" id="158898"/>
    <lineage>
        <taxon>Bacteria</taxon>
        <taxon>Bacillati</taxon>
        <taxon>Actinomycetota</taxon>
        <taxon>Actinomycetes</taxon>
        <taxon>Mycobacteriales</taxon>
        <taxon>Gordoniaceae</taxon>
        <taxon>Gordonia</taxon>
    </lineage>
</organism>
<evidence type="ECO:0000256" key="1">
    <source>
        <dbReference type="ARBA" id="ARBA00023002"/>
    </source>
</evidence>
<accession>A0A1H2GP30</accession>
<reference evidence="3 4" key="1">
    <citation type="submission" date="2016-10" db="EMBL/GenBank/DDBJ databases">
        <authorList>
            <person name="de Groot N.N."/>
        </authorList>
    </citation>
    <scope>NUCLEOTIDE SEQUENCE [LARGE SCALE GENOMIC DNA]</scope>
    <source>
        <strain evidence="3 4">DSM 44215</strain>
    </source>
</reference>
<dbReference type="GO" id="GO:0050660">
    <property type="term" value="F:flavin adenine dinucleotide binding"/>
    <property type="evidence" value="ECO:0007669"/>
    <property type="project" value="InterPro"/>
</dbReference>
<gene>
    <name evidence="3" type="ORF">SAMN04488548_13437</name>
</gene>
<dbReference type="InterPro" id="IPR046373">
    <property type="entry name" value="Acyl-CoA_Oxase/DH_mid-dom_sf"/>
</dbReference>
<dbReference type="InterPro" id="IPR037069">
    <property type="entry name" value="AcylCoA_DH/ox_N_sf"/>
</dbReference>
<dbReference type="Gene3D" id="1.10.540.10">
    <property type="entry name" value="Acyl-CoA dehydrogenase/oxidase, N-terminal domain"/>
    <property type="match status" value="1"/>
</dbReference>
<protein>
    <submittedName>
        <fullName evidence="3">Acyl-CoA dehydrogenase</fullName>
    </submittedName>
</protein>
<dbReference type="Proteomes" id="UP000183180">
    <property type="component" value="Unassembled WGS sequence"/>
</dbReference>
<dbReference type="InterPro" id="IPR009100">
    <property type="entry name" value="AcylCoA_DH/oxidase_NM_dom_sf"/>
</dbReference>
<dbReference type="PIRSF" id="PIRSF016578">
    <property type="entry name" value="HsaA"/>
    <property type="match status" value="1"/>
</dbReference>
<evidence type="ECO:0000313" key="4">
    <source>
        <dbReference type="Proteomes" id="UP000183180"/>
    </source>
</evidence>
<dbReference type="Pfam" id="PF08028">
    <property type="entry name" value="Acyl-CoA_dh_2"/>
    <property type="match status" value="1"/>
</dbReference>
<dbReference type="EMBL" id="FNLM01000034">
    <property type="protein sequence ID" value="SDU21456.1"/>
    <property type="molecule type" value="Genomic_DNA"/>
</dbReference>
<feature type="domain" description="Acyl-CoA dehydrogenase C-terminal" evidence="2">
    <location>
        <begin position="240"/>
        <end position="375"/>
    </location>
</feature>
<proteinExistence type="predicted"/>
<dbReference type="RefSeq" id="WP_074848543.1">
    <property type="nucleotide sequence ID" value="NZ_FNLM01000034.1"/>
</dbReference>
<evidence type="ECO:0000313" key="3">
    <source>
        <dbReference type="EMBL" id="SDU21456.1"/>
    </source>
</evidence>
<dbReference type="GO" id="GO:0006552">
    <property type="term" value="P:L-leucine catabolic process"/>
    <property type="evidence" value="ECO:0007669"/>
    <property type="project" value="TreeGrafter"/>
</dbReference>
<sequence>MSVLTRVVADRSTVLAEIAADAAARELTGTDPHAQVRLLSESGYTALTLDDASGPGAGAPELFEFLIDLARADPIVAHILRAHFWFVEQIRRFPDGSVRDRWVAEIAAGKVFGNATSERTGNAGSLSFQTQLKAVDGGWLLTGAKFYSTGTAFSDYVSVTATVRGGDFDGQVARIVLPVDRAGISIVDDWDGIGQNRTGTGTTTLDNVRVTADDVLAFTDPASTAAIANDGPFLQLYLQALITGILLSVTDDATALLRSRSRTFDHAPADEPRHDPVLLGTVGEIDAAAHVARAAVLDAARTVEEAFAPARSGMIEPDLFVKASVAAARVKVHIDRVGLRAAADLFDVGGASSASRAKNLDRHWRNIRTVTLHNPTSYKAIALGDLLVNDTPLPANGYF</sequence>
<dbReference type="InterPro" id="IPR013107">
    <property type="entry name" value="Acyl-CoA_DH_C"/>
</dbReference>
<dbReference type="SUPFAM" id="SSF47203">
    <property type="entry name" value="Acyl-CoA dehydrogenase C-terminal domain-like"/>
    <property type="match status" value="1"/>
</dbReference>
<dbReference type="Gene3D" id="1.20.140.10">
    <property type="entry name" value="Butyryl-CoA Dehydrogenase, subunit A, domain 3"/>
    <property type="match status" value="1"/>
</dbReference>
<dbReference type="OrthoDB" id="571684at2"/>
<dbReference type="GO" id="GO:0008470">
    <property type="term" value="F:3-methylbutanoyl-CoA dehydrogenase activity"/>
    <property type="evidence" value="ECO:0007669"/>
    <property type="project" value="TreeGrafter"/>
</dbReference>
<dbReference type="STRING" id="158898.SAMN04488548_13437"/>
<dbReference type="InterPro" id="IPR036250">
    <property type="entry name" value="AcylCo_DH-like_C"/>
</dbReference>
<keyword evidence="1" id="KW-0560">Oxidoreductase</keyword>